<organism evidence="3 4">
    <name type="scientific">Ephemerocybe angulata</name>
    <dbReference type="NCBI Taxonomy" id="980116"/>
    <lineage>
        <taxon>Eukaryota</taxon>
        <taxon>Fungi</taxon>
        <taxon>Dikarya</taxon>
        <taxon>Basidiomycota</taxon>
        <taxon>Agaricomycotina</taxon>
        <taxon>Agaricomycetes</taxon>
        <taxon>Agaricomycetidae</taxon>
        <taxon>Agaricales</taxon>
        <taxon>Agaricineae</taxon>
        <taxon>Psathyrellaceae</taxon>
        <taxon>Ephemerocybe</taxon>
    </lineage>
</organism>
<feature type="region of interest" description="Disordered" evidence="1">
    <location>
        <begin position="1"/>
        <end position="20"/>
    </location>
</feature>
<protein>
    <submittedName>
        <fullName evidence="3">Uncharacterized protein</fullName>
    </submittedName>
</protein>
<dbReference type="EMBL" id="JACGCI010000005">
    <property type="protein sequence ID" value="KAF6763521.1"/>
    <property type="molecule type" value="Genomic_DNA"/>
</dbReference>
<proteinExistence type="predicted"/>
<dbReference type="AlphaFoldDB" id="A0A8H6MCL3"/>
<dbReference type="Proteomes" id="UP000521943">
    <property type="component" value="Unassembled WGS sequence"/>
</dbReference>
<evidence type="ECO:0000256" key="1">
    <source>
        <dbReference type="SAM" id="MobiDB-lite"/>
    </source>
</evidence>
<evidence type="ECO:0000313" key="2">
    <source>
        <dbReference type="EMBL" id="KAF6763521.1"/>
    </source>
</evidence>
<reference evidence="3 4" key="1">
    <citation type="submission" date="2020-07" db="EMBL/GenBank/DDBJ databases">
        <title>Comparative genomics of pyrophilous fungi reveals a link between fire events and developmental genes.</title>
        <authorList>
            <consortium name="DOE Joint Genome Institute"/>
            <person name="Steindorff A.S."/>
            <person name="Carver A."/>
            <person name="Calhoun S."/>
            <person name="Stillman K."/>
            <person name="Liu H."/>
            <person name="Lipzen A."/>
            <person name="Pangilinan J."/>
            <person name="Labutti K."/>
            <person name="Bruns T.D."/>
            <person name="Grigoriev I.V."/>
        </authorList>
    </citation>
    <scope>NUCLEOTIDE SEQUENCE [LARGE SCALE GENOMIC DNA]</scope>
    <source>
        <strain evidence="3 4">CBS 144469</strain>
    </source>
</reference>
<accession>A0A8H6MCL3</accession>
<keyword evidence="4" id="KW-1185">Reference proteome</keyword>
<gene>
    <name evidence="2" type="ORF">DFP72DRAFT_840680</name>
    <name evidence="3" type="ORF">DFP72DRAFT_840709</name>
</gene>
<comment type="caution">
    <text evidence="3">The sequence shown here is derived from an EMBL/GenBank/DDBJ whole genome shotgun (WGS) entry which is preliminary data.</text>
</comment>
<name>A0A8H6MCL3_9AGAR</name>
<evidence type="ECO:0000313" key="3">
    <source>
        <dbReference type="EMBL" id="KAF6763550.1"/>
    </source>
</evidence>
<sequence length="210" mass="23837">MGRPRIHHTEEARKAAARANSKVYYDKNKTKINRKRKRAYRKAHPERMKAVVVTSKSSSDAAEGLDSPDAAAAAWLDRSRRIPLRLEKYLGGRKPAQFFQDLCNQLISAEIGTHPSYIEDPKAVARQHITEHQAALAGIQTSANKYCTKLLQLSGFELRPELTEAREIARTVDTVAQCLQNIEIFALEDEIPFSVLIQNRKLMFQTTYML</sequence>
<evidence type="ECO:0000313" key="4">
    <source>
        <dbReference type="Proteomes" id="UP000521943"/>
    </source>
</evidence>
<dbReference type="EMBL" id="JACGCI010000005">
    <property type="protein sequence ID" value="KAF6763550.1"/>
    <property type="molecule type" value="Genomic_DNA"/>
</dbReference>